<dbReference type="Proteomes" id="UP001605036">
    <property type="component" value="Unassembled WGS sequence"/>
</dbReference>
<evidence type="ECO:0000256" key="1">
    <source>
        <dbReference type="SAM" id="Phobius"/>
    </source>
</evidence>
<keyword evidence="1" id="KW-0812">Transmembrane</keyword>
<keyword evidence="3" id="KW-1185">Reference proteome</keyword>
<sequence length="130" mass="15430">MLVNLSVEQAQVFVLSSAMKFENFEEFWSFYMNEHSKPATRWVHFVGTMTFNVLAVLAICLDWRIIFLGLVLGYGLAWFSHFFIEMNRPASFKHPIWSAIADEKMVLLMLTRKMDRELRRLQKRPAYNFD</sequence>
<reference evidence="2 3" key="1">
    <citation type="submission" date="2024-09" db="EMBL/GenBank/DDBJ databases">
        <title>Chromosome-scale assembly of Riccia fluitans.</title>
        <authorList>
            <person name="Paukszto L."/>
            <person name="Sawicki J."/>
            <person name="Karawczyk K."/>
            <person name="Piernik-Szablinska J."/>
            <person name="Szczecinska M."/>
            <person name="Mazdziarz M."/>
        </authorList>
    </citation>
    <scope>NUCLEOTIDE SEQUENCE [LARGE SCALE GENOMIC DNA]</scope>
    <source>
        <strain evidence="2">Rf_01</strain>
        <tissue evidence="2">Aerial parts of the thallus</tissue>
    </source>
</reference>
<proteinExistence type="predicted"/>
<keyword evidence="1" id="KW-0472">Membrane</keyword>
<dbReference type="EMBL" id="JBHFFA010000002">
    <property type="protein sequence ID" value="KAL2642289.1"/>
    <property type="molecule type" value="Genomic_DNA"/>
</dbReference>
<feature type="transmembrane region" description="Helical" evidence="1">
    <location>
        <begin position="42"/>
        <end position="59"/>
    </location>
</feature>
<gene>
    <name evidence="2" type="ORF">R1flu_009876</name>
</gene>
<comment type="caution">
    <text evidence="2">The sequence shown here is derived from an EMBL/GenBank/DDBJ whole genome shotgun (WGS) entry which is preliminary data.</text>
</comment>
<dbReference type="InterPro" id="IPR009305">
    <property type="entry name" value="Mpo1-like"/>
</dbReference>
<evidence type="ECO:0008006" key="4">
    <source>
        <dbReference type="Google" id="ProtNLM"/>
    </source>
</evidence>
<keyword evidence="1" id="KW-1133">Transmembrane helix</keyword>
<organism evidence="2 3">
    <name type="scientific">Riccia fluitans</name>
    <dbReference type="NCBI Taxonomy" id="41844"/>
    <lineage>
        <taxon>Eukaryota</taxon>
        <taxon>Viridiplantae</taxon>
        <taxon>Streptophyta</taxon>
        <taxon>Embryophyta</taxon>
        <taxon>Marchantiophyta</taxon>
        <taxon>Marchantiopsida</taxon>
        <taxon>Marchantiidae</taxon>
        <taxon>Marchantiales</taxon>
        <taxon>Ricciaceae</taxon>
        <taxon>Riccia</taxon>
    </lineage>
</organism>
<name>A0ABD1Z5X9_9MARC</name>
<dbReference type="AlphaFoldDB" id="A0ABD1Z5X9"/>
<protein>
    <recommendedName>
        <fullName evidence="4">DUF962 domain-containing protein</fullName>
    </recommendedName>
</protein>
<evidence type="ECO:0000313" key="2">
    <source>
        <dbReference type="EMBL" id="KAL2642289.1"/>
    </source>
</evidence>
<evidence type="ECO:0000313" key="3">
    <source>
        <dbReference type="Proteomes" id="UP001605036"/>
    </source>
</evidence>
<dbReference type="PANTHER" id="PTHR34205">
    <property type="entry name" value="TRANSMEMBRANE PROTEIN"/>
    <property type="match status" value="1"/>
</dbReference>
<feature type="transmembrane region" description="Helical" evidence="1">
    <location>
        <begin position="65"/>
        <end position="84"/>
    </location>
</feature>
<accession>A0ABD1Z5X9</accession>
<dbReference type="Pfam" id="PF06127">
    <property type="entry name" value="Mpo1-like"/>
    <property type="match status" value="1"/>
</dbReference>
<dbReference type="PANTHER" id="PTHR34205:SF2">
    <property type="entry name" value="DUF962 DOMAIN-CONTAINING PROTEIN"/>
    <property type="match status" value="1"/>
</dbReference>